<dbReference type="InterPro" id="IPR003196">
    <property type="entry name" value="TFIIF_beta"/>
</dbReference>
<dbReference type="PANTHER" id="PTHR10445">
    <property type="entry name" value="GENERAL TRANSCRIPTION FACTOR IIF SUBUNIT 2"/>
    <property type="match status" value="1"/>
</dbReference>
<dbReference type="InterPro" id="IPR036390">
    <property type="entry name" value="WH_DNA-bd_sf"/>
</dbReference>
<dbReference type="Pfam" id="PF02270">
    <property type="entry name" value="TFIIF_beta"/>
    <property type="match status" value="1"/>
</dbReference>
<evidence type="ECO:0000256" key="6">
    <source>
        <dbReference type="ARBA" id="ARBA00023242"/>
    </source>
</evidence>
<dbReference type="Pfam" id="PF17683">
    <property type="entry name" value="TFIIF_beta_N"/>
    <property type="match status" value="1"/>
</dbReference>
<dbReference type="FunFam" id="1.10.10.10:FF:000035">
    <property type="entry name" value="General transcription factor IIF subunit 2"/>
    <property type="match status" value="1"/>
</dbReference>
<keyword evidence="6" id="KW-0539">Nucleus</keyword>
<evidence type="ECO:0000313" key="11">
    <source>
        <dbReference type="Proteomes" id="UP000006671"/>
    </source>
</evidence>
<keyword evidence="3" id="KW-0805">Transcription regulation</keyword>
<dbReference type="VEuPathDB" id="AmoebaDB:NAEGRDRAFT_77700"/>
<protein>
    <submittedName>
        <fullName evidence="10">Transcription initiation factor IIF, beta subunit</fullName>
    </submittedName>
</protein>
<evidence type="ECO:0000256" key="3">
    <source>
        <dbReference type="ARBA" id="ARBA00023015"/>
    </source>
</evidence>
<evidence type="ECO:0000313" key="10">
    <source>
        <dbReference type="EMBL" id="EFC50328.1"/>
    </source>
</evidence>
<keyword evidence="10" id="KW-0396">Initiation factor</keyword>
<evidence type="ECO:0000256" key="1">
    <source>
        <dbReference type="ARBA" id="ARBA00004123"/>
    </source>
</evidence>
<dbReference type="GO" id="GO:0003677">
    <property type="term" value="F:DNA binding"/>
    <property type="evidence" value="ECO:0007669"/>
    <property type="project" value="UniProtKB-KW"/>
</dbReference>
<dbReference type="eggNOG" id="KOG2905">
    <property type="taxonomic scope" value="Eukaryota"/>
</dbReference>
<organism evidence="11">
    <name type="scientific">Naegleria gruberi</name>
    <name type="common">Amoeba</name>
    <dbReference type="NCBI Taxonomy" id="5762"/>
    <lineage>
        <taxon>Eukaryota</taxon>
        <taxon>Discoba</taxon>
        <taxon>Heterolobosea</taxon>
        <taxon>Tetramitia</taxon>
        <taxon>Eutetramitia</taxon>
        <taxon>Vahlkampfiidae</taxon>
        <taxon>Naegleria</taxon>
    </lineage>
</organism>
<dbReference type="InterPro" id="IPR040450">
    <property type="entry name" value="TFIIF_beta_HTH"/>
</dbReference>
<feature type="compositionally biased region" description="Basic and acidic residues" evidence="7">
    <location>
        <begin position="1"/>
        <end position="11"/>
    </location>
</feature>
<evidence type="ECO:0000256" key="5">
    <source>
        <dbReference type="ARBA" id="ARBA00023163"/>
    </source>
</evidence>
<dbReference type="RefSeq" id="XP_002683072.1">
    <property type="nucleotide sequence ID" value="XM_002683026.1"/>
</dbReference>
<evidence type="ECO:0000256" key="7">
    <source>
        <dbReference type="SAM" id="MobiDB-lite"/>
    </source>
</evidence>
<proteinExistence type="inferred from homology"/>
<feature type="domain" description="TFIIF beta subunit HTH" evidence="8">
    <location>
        <begin position="218"/>
        <end position="280"/>
    </location>
</feature>
<dbReference type="InterPro" id="IPR040504">
    <property type="entry name" value="TFIIF_beta_N"/>
</dbReference>
<comment type="subcellular location">
    <subcellularLocation>
        <location evidence="1">Nucleus</location>
    </subcellularLocation>
</comment>
<dbReference type="EMBL" id="GG738845">
    <property type="protein sequence ID" value="EFC50328.1"/>
    <property type="molecule type" value="Genomic_DNA"/>
</dbReference>
<evidence type="ECO:0000256" key="2">
    <source>
        <dbReference type="ARBA" id="ARBA00009543"/>
    </source>
</evidence>
<dbReference type="InParanoid" id="D2UXQ5"/>
<dbReference type="InterPro" id="IPR036388">
    <property type="entry name" value="WH-like_DNA-bd_sf"/>
</dbReference>
<keyword evidence="10" id="KW-0648">Protein biosynthesis</keyword>
<dbReference type="Gene3D" id="1.10.10.10">
    <property type="entry name" value="Winged helix-like DNA-binding domain superfamily/Winged helix DNA-binding domain"/>
    <property type="match status" value="1"/>
</dbReference>
<dbReference type="KEGG" id="ngr:NAEGRDRAFT_77700"/>
<keyword evidence="4" id="KW-0238">DNA-binding</keyword>
<dbReference type="STRING" id="5762.D2UXQ5"/>
<accession>D2UXQ5</accession>
<evidence type="ECO:0000256" key="4">
    <source>
        <dbReference type="ARBA" id="ARBA00023125"/>
    </source>
</evidence>
<dbReference type="FunCoup" id="D2UXQ5">
    <property type="interactions" value="408"/>
</dbReference>
<name>D2UXQ5_NAEGR</name>
<dbReference type="GO" id="GO:0003743">
    <property type="term" value="F:translation initiation factor activity"/>
    <property type="evidence" value="ECO:0007669"/>
    <property type="project" value="UniProtKB-KW"/>
</dbReference>
<gene>
    <name evidence="10" type="ORF">NAEGRDRAFT_77700</name>
</gene>
<keyword evidence="5" id="KW-0804">Transcription</keyword>
<dbReference type="Proteomes" id="UP000006671">
    <property type="component" value="Unassembled WGS sequence"/>
</dbReference>
<dbReference type="GO" id="GO:0006367">
    <property type="term" value="P:transcription initiation at RNA polymerase II promoter"/>
    <property type="evidence" value="ECO:0007669"/>
    <property type="project" value="InterPro"/>
</dbReference>
<sequence length="300" mass="34609">MSEQLKRKEPSKPTTPAKRYKKQYIPLEGIVDASQADKQQIWLVKIPDFIDLDKYKDEETIGSVIIEKNTTSNSEAKCSLHIEPPAGGEALTVSDFDLIMNKKKTPMYVFGMTKLTEEETQERERLRQRKKSEPLLELKYIDDTKINIAGHIDQSCNAVVKFGQAYGQLSKNRVLQSNQKEKKAVQVAESQSTKKSVNLLDAYRDGKKDDTPRDNRVREDGEKIKAKIFSLYKERQYWKMEELANITDQPTQHVKTILSSICVYNKSGEYKGYYQLKPEYAIDESKKIGTHDLGEEEEWE</sequence>
<reference evidence="10 11" key="1">
    <citation type="journal article" date="2010" name="Cell">
        <title>The genome of Naegleria gruberi illuminates early eukaryotic versatility.</title>
        <authorList>
            <person name="Fritz-Laylin L.K."/>
            <person name="Prochnik S.E."/>
            <person name="Ginger M.L."/>
            <person name="Dacks J.B."/>
            <person name="Carpenter M.L."/>
            <person name="Field M.C."/>
            <person name="Kuo A."/>
            <person name="Paredez A."/>
            <person name="Chapman J."/>
            <person name="Pham J."/>
            <person name="Shu S."/>
            <person name="Neupane R."/>
            <person name="Cipriano M."/>
            <person name="Mancuso J."/>
            <person name="Tu H."/>
            <person name="Salamov A."/>
            <person name="Lindquist E."/>
            <person name="Shapiro H."/>
            <person name="Lucas S."/>
            <person name="Grigoriev I.V."/>
            <person name="Cande W.Z."/>
            <person name="Fulton C."/>
            <person name="Rokhsar D.S."/>
            <person name="Dawson S.C."/>
        </authorList>
    </citation>
    <scope>NUCLEOTIDE SEQUENCE [LARGE SCALE GENOMIC DNA]</scope>
    <source>
        <strain evidence="10 11">NEG-M</strain>
    </source>
</reference>
<dbReference type="GeneID" id="8863618"/>
<feature type="region of interest" description="Disordered" evidence="7">
    <location>
        <begin position="1"/>
        <end position="20"/>
    </location>
</feature>
<evidence type="ECO:0000259" key="9">
    <source>
        <dbReference type="Pfam" id="PF17683"/>
    </source>
</evidence>
<dbReference type="InterPro" id="IPR011039">
    <property type="entry name" value="TFIIF_interaction"/>
</dbReference>
<dbReference type="PANTHER" id="PTHR10445:SF0">
    <property type="entry name" value="GENERAL TRANSCRIPTION FACTOR IIF SUBUNIT 2"/>
    <property type="match status" value="1"/>
</dbReference>
<dbReference type="SUPFAM" id="SSF46785">
    <property type="entry name" value="Winged helix' DNA-binding domain"/>
    <property type="match status" value="1"/>
</dbReference>
<feature type="domain" description="TFIIF beta subunit N-terminal" evidence="9">
    <location>
        <begin position="38"/>
        <end position="176"/>
    </location>
</feature>
<evidence type="ECO:0000259" key="8">
    <source>
        <dbReference type="Pfam" id="PF02270"/>
    </source>
</evidence>
<dbReference type="SUPFAM" id="SSF50916">
    <property type="entry name" value="Rap30/74 interaction domains"/>
    <property type="match status" value="1"/>
</dbReference>
<dbReference type="OrthoDB" id="26094at2759"/>
<dbReference type="GO" id="GO:0005674">
    <property type="term" value="C:transcription factor TFIIF complex"/>
    <property type="evidence" value="ECO:0007669"/>
    <property type="project" value="InterPro"/>
</dbReference>
<comment type="similarity">
    <text evidence="2">Belongs to the TFIIF beta subunit family.</text>
</comment>
<dbReference type="AlphaFoldDB" id="D2UXQ5"/>
<keyword evidence="11" id="KW-1185">Reference proteome</keyword>